<sequence>MTPLDTFLIGMKAAADPSRLRLLAICAHGEWTVSELVQILGQSQPRISRHLKLLAEAGLLERFREGSWVFYRRAHSGPGSRLAKALSRHLPDDDPQLLLDRQRLATARDARRAAAERYFDDRADGWDSERDLAVDGGLIEQALTQLAQEIRPAALVDIGTGTGRILRVLSRHIGSGLGIDSSHDMLKVARAHLDRRETRHCQVRHGDMYQLPLQDQSFEAAILHQVLHFADDPLAVLTEARRVLKQDGRIIVCDLLQHDEEWLREEKRHRRLGFSPEEMSAWFSELGFIEEEPLRFEGDRLTVVIWQARLGRARQDDTSAELLTREAA</sequence>
<dbReference type="Pfam" id="PF01022">
    <property type="entry name" value="HTH_5"/>
    <property type="match status" value="1"/>
</dbReference>
<dbReference type="Proteomes" id="UP000197065">
    <property type="component" value="Unassembled WGS sequence"/>
</dbReference>
<dbReference type="GO" id="GO:0003700">
    <property type="term" value="F:DNA-binding transcription factor activity"/>
    <property type="evidence" value="ECO:0007669"/>
    <property type="project" value="InterPro"/>
</dbReference>
<dbReference type="SMART" id="SM00418">
    <property type="entry name" value="HTH_ARSR"/>
    <property type="match status" value="1"/>
</dbReference>
<dbReference type="InterPro" id="IPR036390">
    <property type="entry name" value="WH_DNA-bd_sf"/>
</dbReference>
<dbReference type="InterPro" id="IPR013216">
    <property type="entry name" value="Methyltransf_11"/>
</dbReference>
<dbReference type="SUPFAM" id="SSF46785">
    <property type="entry name" value="Winged helix' DNA-binding domain"/>
    <property type="match status" value="1"/>
</dbReference>
<dbReference type="InterPro" id="IPR036388">
    <property type="entry name" value="WH-like_DNA-bd_sf"/>
</dbReference>
<gene>
    <name evidence="2" type="ORF">SAMN07250955_1026</name>
</gene>
<dbReference type="InterPro" id="IPR011991">
    <property type="entry name" value="ArsR-like_HTH"/>
</dbReference>
<evidence type="ECO:0000313" key="2">
    <source>
        <dbReference type="EMBL" id="SNB60612.1"/>
    </source>
</evidence>
<dbReference type="GO" id="GO:0008757">
    <property type="term" value="F:S-adenosylmethionine-dependent methyltransferase activity"/>
    <property type="evidence" value="ECO:0007669"/>
    <property type="project" value="InterPro"/>
</dbReference>
<dbReference type="Pfam" id="PF08241">
    <property type="entry name" value="Methyltransf_11"/>
    <property type="match status" value="1"/>
</dbReference>
<feature type="domain" description="HTH arsR-type" evidence="1">
    <location>
        <begin position="1"/>
        <end position="93"/>
    </location>
</feature>
<dbReference type="PANTHER" id="PTHR43861">
    <property type="entry name" value="TRANS-ACONITATE 2-METHYLTRANSFERASE-RELATED"/>
    <property type="match status" value="1"/>
</dbReference>
<evidence type="ECO:0000313" key="3">
    <source>
        <dbReference type="Proteomes" id="UP000197065"/>
    </source>
</evidence>
<evidence type="ECO:0000259" key="1">
    <source>
        <dbReference type="PROSITE" id="PS50987"/>
    </source>
</evidence>
<dbReference type="InterPro" id="IPR001845">
    <property type="entry name" value="HTH_ArsR_DNA-bd_dom"/>
</dbReference>
<proteinExistence type="predicted"/>
<dbReference type="RefSeq" id="WP_088559902.1">
    <property type="nucleotide sequence ID" value="NZ_FYEH01000002.1"/>
</dbReference>
<dbReference type="CDD" id="cd02440">
    <property type="entry name" value="AdoMet_MTases"/>
    <property type="match status" value="1"/>
</dbReference>
<dbReference type="Gene3D" id="3.40.50.150">
    <property type="entry name" value="Vaccinia Virus protein VP39"/>
    <property type="match status" value="1"/>
</dbReference>
<reference evidence="2 3" key="1">
    <citation type="submission" date="2017-06" db="EMBL/GenBank/DDBJ databases">
        <authorList>
            <person name="Kim H.J."/>
            <person name="Triplett B.A."/>
        </authorList>
    </citation>
    <scope>NUCLEOTIDE SEQUENCE [LARGE SCALE GENOMIC DNA]</scope>
    <source>
        <strain evidence="2 3">B29T1</strain>
    </source>
</reference>
<organism evidence="2 3">
    <name type="scientific">Arboricoccus pini</name>
    <dbReference type="NCBI Taxonomy" id="1963835"/>
    <lineage>
        <taxon>Bacteria</taxon>
        <taxon>Pseudomonadati</taxon>
        <taxon>Pseudomonadota</taxon>
        <taxon>Alphaproteobacteria</taxon>
        <taxon>Geminicoccales</taxon>
        <taxon>Geminicoccaceae</taxon>
        <taxon>Arboricoccus</taxon>
    </lineage>
</organism>
<dbReference type="EMBL" id="FYEH01000002">
    <property type="protein sequence ID" value="SNB60612.1"/>
    <property type="molecule type" value="Genomic_DNA"/>
</dbReference>
<dbReference type="PROSITE" id="PS50987">
    <property type="entry name" value="HTH_ARSR_2"/>
    <property type="match status" value="1"/>
</dbReference>
<dbReference type="NCBIfam" id="NF033788">
    <property type="entry name" value="HTH_metalloreg"/>
    <property type="match status" value="1"/>
</dbReference>
<dbReference type="PRINTS" id="PR00778">
    <property type="entry name" value="HTHARSR"/>
</dbReference>
<accession>A0A212QMK3</accession>
<name>A0A212QMK3_9PROT</name>
<dbReference type="Gene3D" id="1.10.10.10">
    <property type="entry name" value="Winged helix-like DNA-binding domain superfamily/Winged helix DNA-binding domain"/>
    <property type="match status" value="1"/>
</dbReference>
<protein>
    <submittedName>
        <fullName evidence="2">Transcriptional regulator, ArsR family</fullName>
    </submittedName>
</protein>
<dbReference type="CDD" id="cd00090">
    <property type="entry name" value="HTH_ARSR"/>
    <property type="match status" value="1"/>
</dbReference>
<dbReference type="InterPro" id="IPR029063">
    <property type="entry name" value="SAM-dependent_MTases_sf"/>
</dbReference>
<dbReference type="SUPFAM" id="SSF53335">
    <property type="entry name" value="S-adenosyl-L-methionine-dependent methyltransferases"/>
    <property type="match status" value="1"/>
</dbReference>
<keyword evidence="3" id="KW-1185">Reference proteome</keyword>
<dbReference type="AlphaFoldDB" id="A0A212QMK3"/>